<dbReference type="InterPro" id="IPR029058">
    <property type="entry name" value="AB_hydrolase_fold"/>
</dbReference>
<evidence type="ECO:0000313" key="4">
    <source>
        <dbReference type="Proteomes" id="UP000014139"/>
    </source>
</evidence>
<dbReference type="AlphaFoldDB" id="R1G102"/>
<organism evidence="3 4">
    <name type="scientific">Amycolatopsis vancoresmycina DSM 44592</name>
    <dbReference type="NCBI Taxonomy" id="1292037"/>
    <lineage>
        <taxon>Bacteria</taxon>
        <taxon>Bacillati</taxon>
        <taxon>Actinomycetota</taxon>
        <taxon>Actinomycetes</taxon>
        <taxon>Pseudonocardiales</taxon>
        <taxon>Pseudonocardiaceae</taxon>
        <taxon>Amycolatopsis</taxon>
    </lineage>
</organism>
<dbReference type="InterPro" id="IPR050266">
    <property type="entry name" value="AB_hydrolase_sf"/>
</dbReference>
<dbReference type="PRINTS" id="PR00111">
    <property type="entry name" value="ABHYDROLASE"/>
</dbReference>
<comment type="caution">
    <text evidence="3">The sequence shown here is derived from an EMBL/GenBank/DDBJ whole genome shotgun (WGS) entry which is preliminary data.</text>
</comment>
<evidence type="ECO:0000313" key="3">
    <source>
        <dbReference type="EMBL" id="EOD65243.1"/>
    </source>
</evidence>
<reference evidence="3 4" key="1">
    <citation type="submission" date="2013-02" db="EMBL/GenBank/DDBJ databases">
        <title>Draft genome sequence of Amycolatopsis vancoresmycina strain DSM 44592T.</title>
        <authorList>
            <person name="Kumar S."/>
            <person name="Kaur N."/>
            <person name="Kaur C."/>
            <person name="Raghava G.P.S."/>
            <person name="Mayilraj S."/>
        </authorList>
    </citation>
    <scope>NUCLEOTIDE SEQUENCE [LARGE SCALE GENOMIC DNA]</scope>
    <source>
        <strain evidence="3 4">DSM 44592</strain>
    </source>
</reference>
<dbReference type="Proteomes" id="UP000014139">
    <property type="component" value="Unassembled WGS sequence"/>
</dbReference>
<dbReference type="Gene3D" id="3.40.50.1820">
    <property type="entry name" value="alpha/beta hydrolase"/>
    <property type="match status" value="1"/>
</dbReference>
<keyword evidence="1 3" id="KW-0378">Hydrolase</keyword>
<gene>
    <name evidence="3" type="ORF">H480_27741</name>
</gene>
<accession>R1G102</accession>
<feature type="domain" description="AB hydrolase-1" evidence="2">
    <location>
        <begin position="15"/>
        <end position="242"/>
    </location>
</feature>
<name>R1G102_9PSEU</name>
<dbReference type="PANTHER" id="PTHR43798">
    <property type="entry name" value="MONOACYLGLYCEROL LIPASE"/>
    <property type="match status" value="1"/>
</dbReference>
<dbReference type="RefSeq" id="WP_003101789.1">
    <property type="nucleotide sequence ID" value="NZ_AOUO01000432.1"/>
</dbReference>
<proteinExistence type="predicted"/>
<dbReference type="InterPro" id="IPR000073">
    <property type="entry name" value="AB_hydrolase_1"/>
</dbReference>
<dbReference type="PANTHER" id="PTHR43798:SF31">
    <property type="entry name" value="AB HYDROLASE SUPERFAMILY PROTEIN YCLE"/>
    <property type="match status" value="1"/>
</dbReference>
<dbReference type="Pfam" id="PF00561">
    <property type="entry name" value="Abhydrolase_1"/>
    <property type="match status" value="1"/>
</dbReference>
<keyword evidence="4" id="KW-1185">Reference proteome</keyword>
<evidence type="ECO:0000256" key="1">
    <source>
        <dbReference type="ARBA" id="ARBA00022801"/>
    </source>
</evidence>
<sequence length="256" mass="27532">MGELLSHDERGRGRPLVFLHPGGFARQVWDEQLDRYAASHRVVRCDARGHGGSPGPVPGFSHFDDLRQLLDALGIERAVLVGSSLGSRTAADFALVHPDRVDGLVLTSPGLSGMVERDPFTLDQRRQAGEAIAASDYPRAFECVLRMLVDGPHRTPAEVDPAVRALFGRLLAGNARQGHGGFPLGDELTAVARVAEIRARTLVVTGALDSTDIHGIADLIAREAPHARQVTIEGAGHQVNVEQPARFGELLDEFLA</sequence>
<dbReference type="eggNOG" id="COG0596">
    <property type="taxonomic scope" value="Bacteria"/>
</dbReference>
<dbReference type="OrthoDB" id="495620at2"/>
<dbReference type="GO" id="GO:0016787">
    <property type="term" value="F:hydrolase activity"/>
    <property type="evidence" value="ECO:0007669"/>
    <property type="project" value="UniProtKB-KW"/>
</dbReference>
<dbReference type="PATRIC" id="fig|1292037.4.peg.5232"/>
<dbReference type="GO" id="GO:0016020">
    <property type="term" value="C:membrane"/>
    <property type="evidence" value="ECO:0007669"/>
    <property type="project" value="TreeGrafter"/>
</dbReference>
<dbReference type="SUPFAM" id="SSF53474">
    <property type="entry name" value="alpha/beta-Hydrolases"/>
    <property type="match status" value="1"/>
</dbReference>
<protein>
    <submittedName>
        <fullName evidence="3">Alpha/beta hydrolase fold protein</fullName>
    </submittedName>
</protein>
<dbReference type="EMBL" id="AOUO01000432">
    <property type="protein sequence ID" value="EOD65243.1"/>
    <property type="molecule type" value="Genomic_DNA"/>
</dbReference>
<evidence type="ECO:0000259" key="2">
    <source>
        <dbReference type="Pfam" id="PF00561"/>
    </source>
</evidence>